<dbReference type="SMART" id="SM00857">
    <property type="entry name" value="Resolvase"/>
    <property type="match status" value="1"/>
</dbReference>
<evidence type="ECO:0000313" key="5">
    <source>
        <dbReference type="Proteomes" id="UP000317078"/>
    </source>
</evidence>
<keyword evidence="5" id="KW-1185">Reference proteome</keyword>
<evidence type="ECO:0000256" key="1">
    <source>
        <dbReference type="ARBA" id="ARBA00023125"/>
    </source>
</evidence>
<evidence type="ECO:0000313" key="4">
    <source>
        <dbReference type="EMBL" id="TPG52451.1"/>
    </source>
</evidence>
<dbReference type="PANTHER" id="PTHR30461">
    <property type="entry name" value="DNA-INVERTASE FROM LAMBDOID PROPHAGE"/>
    <property type="match status" value="1"/>
</dbReference>
<evidence type="ECO:0000256" key="2">
    <source>
        <dbReference type="ARBA" id="ARBA00023172"/>
    </source>
</evidence>
<dbReference type="Gene3D" id="3.40.50.1390">
    <property type="entry name" value="Resolvase, N-terminal catalytic domain"/>
    <property type="match status" value="1"/>
</dbReference>
<dbReference type="OrthoDB" id="2290206at2"/>
<dbReference type="GO" id="GO:0003677">
    <property type="term" value="F:DNA binding"/>
    <property type="evidence" value="ECO:0007669"/>
    <property type="project" value="UniProtKB-KW"/>
</dbReference>
<dbReference type="InterPro" id="IPR036162">
    <property type="entry name" value="Resolvase-like_N_sf"/>
</dbReference>
<sequence length="239" mass="25021">MTASPPARFVAYYRVSTDKQGRSGLGLEAQRAAVAAHVAGVSRAVVVAEFVEVESGRKKDRPQLAAALAAVRAHCAVLVIAKLDRLARNVHFVSGLLESGVEFVAADMPTVNRLTVHILAAVAEEEARIISARTKAALAAAKARGVRLGNPNLRAGSHAQARAANAVRSACSRDRIADVLPFIESAKTAGTSTLQEIANASDARGVPTPSGRGARWHPSQVGRVVGRYQRAAVKRSGPG</sequence>
<reference evidence="4 5" key="1">
    <citation type="journal article" date="2019" name="Environ. Microbiol.">
        <title>Species interactions and distinct microbial communities in high Arctic permafrost affected cryosols are associated with the CH4 and CO2 gas fluxes.</title>
        <authorList>
            <person name="Altshuler I."/>
            <person name="Hamel J."/>
            <person name="Turney S."/>
            <person name="Magnuson E."/>
            <person name="Levesque R."/>
            <person name="Greer C."/>
            <person name="Whyte L.G."/>
        </authorList>
    </citation>
    <scope>NUCLEOTIDE SEQUENCE [LARGE SCALE GENOMIC DNA]</scope>
    <source>
        <strain evidence="4 5">S9.3B</strain>
    </source>
</reference>
<dbReference type="Proteomes" id="UP000317078">
    <property type="component" value="Unassembled WGS sequence"/>
</dbReference>
<dbReference type="SUPFAM" id="SSF53041">
    <property type="entry name" value="Resolvase-like"/>
    <property type="match status" value="1"/>
</dbReference>
<dbReference type="PANTHER" id="PTHR30461:SF2">
    <property type="entry name" value="SERINE RECOMBINASE PINE-RELATED"/>
    <property type="match status" value="1"/>
</dbReference>
<name>A0A502FSQ3_9PROT</name>
<feature type="domain" description="Resolvase/invertase-type recombinase catalytic" evidence="3">
    <location>
        <begin position="8"/>
        <end position="145"/>
    </location>
</feature>
<dbReference type="InterPro" id="IPR050639">
    <property type="entry name" value="SSR_resolvase"/>
</dbReference>
<proteinExistence type="predicted"/>
<dbReference type="EMBL" id="RCZP01000020">
    <property type="protein sequence ID" value="TPG52451.1"/>
    <property type="molecule type" value="Genomic_DNA"/>
</dbReference>
<dbReference type="AlphaFoldDB" id="A0A502FSQ3"/>
<keyword evidence="1" id="KW-0238">DNA-binding</keyword>
<gene>
    <name evidence="4" type="ORF">EAH89_17945</name>
</gene>
<organism evidence="4 5">
    <name type="scientific">Muricoccus nepalensis</name>
    <dbReference type="NCBI Taxonomy" id="1854500"/>
    <lineage>
        <taxon>Bacteria</taxon>
        <taxon>Pseudomonadati</taxon>
        <taxon>Pseudomonadota</taxon>
        <taxon>Alphaproteobacteria</taxon>
        <taxon>Acetobacterales</taxon>
        <taxon>Roseomonadaceae</taxon>
        <taxon>Muricoccus</taxon>
    </lineage>
</organism>
<comment type="caution">
    <text evidence="4">The sequence shown here is derived from an EMBL/GenBank/DDBJ whole genome shotgun (WGS) entry which is preliminary data.</text>
</comment>
<dbReference type="GO" id="GO:0000150">
    <property type="term" value="F:DNA strand exchange activity"/>
    <property type="evidence" value="ECO:0007669"/>
    <property type="project" value="InterPro"/>
</dbReference>
<keyword evidence="2" id="KW-0233">DNA recombination</keyword>
<accession>A0A502FSQ3</accession>
<dbReference type="Pfam" id="PF00239">
    <property type="entry name" value="Resolvase"/>
    <property type="match status" value="1"/>
</dbReference>
<protein>
    <submittedName>
        <fullName evidence="4">Recombinase family protein</fullName>
    </submittedName>
</protein>
<dbReference type="InterPro" id="IPR006119">
    <property type="entry name" value="Resolv_N"/>
</dbReference>
<evidence type="ECO:0000259" key="3">
    <source>
        <dbReference type="PROSITE" id="PS51736"/>
    </source>
</evidence>
<dbReference type="RefSeq" id="WP_140885105.1">
    <property type="nucleotide sequence ID" value="NZ_RCZP01000020.1"/>
</dbReference>
<dbReference type="PROSITE" id="PS51736">
    <property type="entry name" value="RECOMBINASES_3"/>
    <property type="match status" value="1"/>
</dbReference>